<evidence type="ECO:0000313" key="2">
    <source>
        <dbReference type="Proteomes" id="UP001139494"/>
    </source>
</evidence>
<reference evidence="1" key="1">
    <citation type="journal article" date="2023" name="Front. Microbiol.">
        <title>Genomic-based phylogenetic and metabolic analyses of the genus Natronomonas, and description of Natronomonas aquatica sp. nov.</title>
        <authorList>
            <person name="Garcia-Roldan A."/>
            <person name="Duran-Viseras A."/>
            <person name="de la Haba R.R."/>
            <person name="Corral P."/>
            <person name="Sanchez-Porro C."/>
            <person name="Ventosa A."/>
        </authorList>
    </citation>
    <scope>NUCLEOTIDE SEQUENCE</scope>
    <source>
        <strain evidence="1">F2-12</strain>
    </source>
</reference>
<dbReference type="AlphaFoldDB" id="A0A9R1D3T1"/>
<dbReference type="Proteomes" id="UP001139494">
    <property type="component" value="Unassembled WGS sequence"/>
</dbReference>
<organism evidence="1 2">
    <name type="scientific">Natronomonas aquatica</name>
    <dbReference type="NCBI Taxonomy" id="2841590"/>
    <lineage>
        <taxon>Archaea</taxon>
        <taxon>Methanobacteriati</taxon>
        <taxon>Methanobacteriota</taxon>
        <taxon>Stenosarchaea group</taxon>
        <taxon>Halobacteria</taxon>
        <taxon>Halobacteriales</taxon>
        <taxon>Natronomonadaceae</taxon>
        <taxon>Natronomonas</taxon>
    </lineage>
</organism>
<gene>
    <name evidence="1" type="ORF">KM295_03865</name>
</gene>
<accession>A0A9R1D3T1</accession>
<dbReference type="EMBL" id="JAHLKM010000003">
    <property type="protein sequence ID" value="MCQ4332639.1"/>
    <property type="molecule type" value="Genomic_DNA"/>
</dbReference>
<dbReference type="PROSITE" id="PS51257">
    <property type="entry name" value="PROKAR_LIPOPROTEIN"/>
    <property type="match status" value="1"/>
</dbReference>
<comment type="caution">
    <text evidence="1">The sequence shown here is derived from an EMBL/GenBank/DDBJ whole genome shotgun (WGS) entry which is preliminary data.</text>
</comment>
<evidence type="ECO:0000313" key="1">
    <source>
        <dbReference type="EMBL" id="MCQ4332639.1"/>
    </source>
</evidence>
<keyword evidence="2" id="KW-1185">Reference proteome</keyword>
<dbReference type="RefSeq" id="WP_256028577.1">
    <property type="nucleotide sequence ID" value="NZ_JAHLKM010000003.1"/>
</dbReference>
<proteinExistence type="predicted"/>
<sequence>MSPRRSTLSDPTRRLVLTATATTIAAAAAGCGALGGSDYTLRSRPEEGADPTELFGWDPNPRGFHYRWPEGYLDTLAEELYTNGRVESVEFPLVEERPTGEDGYAPVYVRRDGGFDRIAVSPEPVTLDRPVVWMEPLESLPDGVDPATDPEDPRQVPTDGLSAFDAALLEEATSEAVGSVVADRDHAALGATERGVVLFEPLDPAESDLLSEPPFEYVRIEPEGHGAPEELVLRLHATTESVTTTRYVHELRPTAESESEFVSHVRSEHVAVEYGDTVPEAVAEILSESADAADGPATYREGEPLSDAFERLLEDLELADASLPDGREVASWLRFYRYRGRYYEARLMISDV</sequence>
<protein>
    <submittedName>
        <fullName evidence="1">Uncharacterized protein</fullName>
    </submittedName>
</protein>
<name>A0A9R1D3T1_9EURY</name>